<dbReference type="OrthoDB" id="10064708at2759"/>
<reference evidence="12" key="1">
    <citation type="journal article" date="2006" name="Proc. Natl. Acad. Sci. U.S.A.">
        <title>Genome analysis of the smallest free-living eukaryote Ostreococcus tauri unveils many unique features.</title>
        <authorList>
            <person name="Derelle E."/>
            <person name="Ferraz C."/>
            <person name="Rombauts S."/>
            <person name="Rouze P."/>
            <person name="Worden A.Z."/>
            <person name="Robbens S."/>
            <person name="Partensky F."/>
            <person name="Degroeve S."/>
            <person name="Echeynie S."/>
            <person name="Cooke R."/>
            <person name="Saeys Y."/>
            <person name="Wuyts J."/>
            <person name="Jabbari K."/>
            <person name="Bowler C."/>
            <person name="Panaud O."/>
            <person name="Piegu B."/>
            <person name="Ball S.G."/>
            <person name="Ral J.-P."/>
            <person name="Bouget F.-Y."/>
            <person name="Piganeau G."/>
            <person name="De Baets B."/>
            <person name="Picard A."/>
            <person name="Delseny M."/>
            <person name="Demaille J."/>
            <person name="Van de Peer Y."/>
            <person name="Moreau H."/>
        </authorList>
    </citation>
    <scope>NUCLEOTIDE SEQUENCE [LARGE SCALE GENOMIC DNA]</scope>
    <source>
        <strain evidence="12">OTTH 0595 / CCAP 157/2 / RCC745</strain>
    </source>
</reference>
<evidence type="ECO:0000256" key="2">
    <source>
        <dbReference type="ARBA" id="ARBA00000909"/>
    </source>
</evidence>
<feature type="domain" description="YjeF N-terminal" evidence="10">
    <location>
        <begin position="24"/>
        <end position="262"/>
    </location>
</feature>
<dbReference type="KEGG" id="ota:OT_ostta01g03180"/>
<dbReference type="RefSeq" id="XP_003074375.2">
    <property type="nucleotide sequence ID" value="XM_003074328.2"/>
</dbReference>
<evidence type="ECO:0000256" key="8">
    <source>
        <dbReference type="ARBA" id="ARBA00023027"/>
    </source>
</evidence>
<comment type="caution">
    <text evidence="11">The sequence shown here is derived from an EMBL/GenBank/DDBJ whole genome shotgun (WGS) entry which is preliminary data.</text>
</comment>
<dbReference type="PROSITE" id="PS51385">
    <property type="entry name" value="YJEF_N"/>
    <property type="match status" value="1"/>
</dbReference>
<sequence>MASDRDGYSTWCRYGGKFLSAAEARALDDDLIAGVGCEASTLEALMRRAGEQAASATLERARDAETFAVLCGPGNNGGDGLVLARACALRREGVRVVVWYPKGPGKSELYAKLVEECRATRNVRFADEAEIVDLLREASGDRAGTSTCCFIDALFGFSFRGAVREPYVNVMKLLTALTSESRIRDVGVVRTVSLDIPSGWSVDGAPNTDDVFIPDLLISLTAPKRCCATFDNPALGEAPARLRRMAQTHVVAGTFLTDELCERYGLYAIPLRRGSEIDFAPLDLSRRDES</sequence>
<keyword evidence="9" id="KW-0413">Isomerase</keyword>
<evidence type="ECO:0000256" key="7">
    <source>
        <dbReference type="ARBA" id="ARBA00022958"/>
    </source>
</evidence>
<evidence type="ECO:0000256" key="1">
    <source>
        <dbReference type="ARBA" id="ARBA00000013"/>
    </source>
</evidence>
<dbReference type="PANTHER" id="PTHR13232:SF10">
    <property type="entry name" value="NAD(P)H-HYDRATE EPIMERASE"/>
    <property type="match status" value="1"/>
</dbReference>
<dbReference type="GO" id="GO:0005739">
    <property type="term" value="C:mitochondrion"/>
    <property type="evidence" value="ECO:0007669"/>
    <property type="project" value="TreeGrafter"/>
</dbReference>
<dbReference type="PANTHER" id="PTHR13232">
    <property type="entry name" value="NAD(P)H-HYDRATE EPIMERASE"/>
    <property type="match status" value="1"/>
</dbReference>
<dbReference type="SUPFAM" id="SSF64153">
    <property type="entry name" value="YjeF N-terminal domain-like"/>
    <property type="match status" value="1"/>
</dbReference>
<evidence type="ECO:0000256" key="3">
    <source>
        <dbReference type="ARBA" id="ARBA00012228"/>
    </source>
</evidence>
<dbReference type="Pfam" id="PF03853">
    <property type="entry name" value="YjeF_N"/>
    <property type="match status" value="1"/>
</dbReference>
<dbReference type="InParanoid" id="A0A090M3U0"/>
<evidence type="ECO:0000256" key="9">
    <source>
        <dbReference type="ARBA" id="ARBA00023235"/>
    </source>
</evidence>
<evidence type="ECO:0000256" key="4">
    <source>
        <dbReference type="ARBA" id="ARBA00022723"/>
    </source>
</evidence>
<evidence type="ECO:0000256" key="5">
    <source>
        <dbReference type="ARBA" id="ARBA00022741"/>
    </source>
</evidence>
<evidence type="ECO:0000256" key="6">
    <source>
        <dbReference type="ARBA" id="ARBA00022857"/>
    </source>
</evidence>
<proteinExistence type="predicted"/>
<evidence type="ECO:0000313" key="11">
    <source>
        <dbReference type="EMBL" id="CEF96684.1"/>
    </source>
</evidence>
<comment type="catalytic activity">
    <reaction evidence="1">
        <text>(6R)-NADHX = (6S)-NADHX</text>
        <dbReference type="Rhea" id="RHEA:32215"/>
        <dbReference type="ChEBI" id="CHEBI:64074"/>
        <dbReference type="ChEBI" id="CHEBI:64075"/>
        <dbReference type="EC" id="5.1.99.6"/>
    </reaction>
</comment>
<dbReference type="NCBIfam" id="TIGR00197">
    <property type="entry name" value="yjeF_nterm"/>
    <property type="match status" value="1"/>
</dbReference>
<name>A0A090M3U0_OSTTA</name>
<accession>A0A090M3U0</accession>
<reference evidence="11 12" key="2">
    <citation type="journal article" date="2014" name="BMC Genomics">
        <title>An improved genome of the model marine alga Ostreococcus tauri unfolds by assessing Illumina de novo assemblies.</title>
        <authorList>
            <person name="Blanc-Mathieu R."/>
            <person name="Verhelst B."/>
            <person name="Derelle E."/>
            <person name="Rombauts S."/>
            <person name="Bouget F.Y."/>
            <person name="Carre I."/>
            <person name="Chateau A."/>
            <person name="Eyre-Walker A."/>
            <person name="Grimsley N."/>
            <person name="Moreau H."/>
            <person name="Piegu B."/>
            <person name="Rivals E."/>
            <person name="Schackwitz W."/>
            <person name="Van de Peer Y."/>
            <person name="Piganeau G."/>
        </authorList>
    </citation>
    <scope>NUCLEOTIDE SEQUENCE [LARGE SCALE GENOMIC DNA]</scope>
    <source>
        <strain evidence="12">OTTH 0595 / CCAP 157/2 / RCC745</strain>
    </source>
</reference>
<evidence type="ECO:0000313" key="12">
    <source>
        <dbReference type="Proteomes" id="UP000009170"/>
    </source>
</evidence>
<keyword evidence="6" id="KW-0521">NADP</keyword>
<dbReference type="InterPro" id="IPR032976">
    <property type="entry name" value="YJEFN_prot_NAXE-like"/>
</dbReference>
<dbReference type="GeneID" id="9834826"/>
<dbReference type="EC" id="5.1.99.6" evidence="3"/>
<dbReference type="GO" id="GO:0052856">
    <property type="term" value="F:NAD(P)HX epimerase activity"/>
    <property type="evidence" value="ECO:0007669"/>
    <property type="project" value="UniProtKB-EC"/>
</dbReference>
<keyword evidence="7" id="KW-0630">Potassium</keyword>
<organism evidence="11 12">
    <name type="scientific">Ostreococcus tauri</name>
    <name type="common">Marine green alga</name>
    <dbReference type="NCBI Taxonomy" id="70448"/>
    <lineage>
        <taxon>Eukaryota</taxon>
        <taxon>Viridiplantae</taxon>
        <taxon>Chlorophyta</taxon>
        <taxon>Mamiellophyceae</taxon>
        <taxon>Mamiellales</taxon>
        <taxon>Bathycoccaceae</taxon>
        <taxon>Ostreococcus</taxon>
    </lineage>
</organism>
<keyword evidence="4" id="KW-0479">Metal-binding</keyword>
<keyword evidence="8" id="KW-0520">NAD</keyword>
<dbReference type="STRING" id="70448.A0A090M3U0"/>
<dbReference type="Gene3D" id="3.40.50.10260">
    <property type="entry name" value="YjeF N-terminal domain"/>
    <property type="match status" value="1"/>
</dbReference>
<dbReference type="EMBL" id="CAID01000001">
    <property type="protein sequence ID" value="CEF96684.1"/>
    <property type="molecule type" value="Genomic_DNA"/>
</dbReference>
<dbReference type="GO" id="GO:0000166">
    <property type="term" value="F:nucleotide binding"/>
    <property type="evidence" value="ECO:0007669"/>
    <property type="project" value="UniProtKB-KW"/>
</dbReference>
<keyword evidence="12" id="KW-1185">Reference proteome</keyword>
<dbReference type="InterPro" id="IPR036652">
    <property type="entry name" value="YjeF_N_dom_sf"/>
</dbReference>
<protein>
    <recommendedName>
        <fullName evidence="3">NAD(P)H-hydrate epimerase</fullName>
        <ecNumber evidence="3">5.1.99.6</ecNumber>
    </recommendedName>
</protein>
<dbReference type="AlphaFoldDB" id="A0A090M3U0"/>
<gene>
    <name evidence="11" type="ORF">OT_ostta01g03180</name>
</gene>
<comment type="catalytic activity">
    <reaction evidence="2">
        <text>(6R)-NADPHX = (6S)-NADPHX</text>
        <dbReference type="Rhea" id="RHEA:32227"/>
        <dbReference type="ChEBI" id="CHEBI:64076"/>
        <dbReference type="ChEBI" id="CHEBI:64077"/>
        <dbReference type="EC" id="5.1.99.6"/>
    </reaction>
</comment>
<dbReference type="Proteomes" id="UP000009170">
    <property type="component" value="Unassembled WGS sequence"/>
</dbReference>
<keyword evidence="5" id="KW-0547">Nucleotide-binding</keyword>
<dbReference type="InterPro" id="IPR004443">
    <property type="entry name" value="YjeF_N_dom"/>
</dbReference>
<evidence type="ECO:0000259" key="10">
    <source>
        <dbReference type="PROSITE" id="PS51385"/>
    </source>
</evidence>
<dbReference type="GO" id="GO:0046872">
    <property type="term" value="F:metal ion binding"/>
    <property type="evidence" value="ECO:0007669"/>
    <property type="project" value="UniProtKB-KW"/>
</dbReference>